<dbReference type="Proteomes" id="UP000004870">
    <property type="component" value="Unassembled WGS sequence"/>
</dbReference>
<dbReference type="PANTHER" id="PTHR30349">
    <property type="entry name" value="PHAGE INTEGRASE-RELATED"/>
    <property type="match status" value="1"/>
</dbReference>
<evidence type="ECO:0000256" key="7">
    <source>
        <dbReference type="ARBA" id="ARBA00022908"/>
    </source>
</evidence>
<dbReference type="PROSITE" id="PS51898">
    <property type="entry name" value="TYR_RECOMBINASE"/>
    <property type="match status" value="1"/>
</dbReference>
<name>C8N829_CARH6</name>
<dbReference type="GO" id="GO:0051301">
    <property type="term" value="P:cell division"/>
    <property type="evidence" value="ECO:0007669"/>
    <property type="project" value="UniProtKB-KW"/>
</dbReference>
<dbReference type="GO" id="GO:0003677">
    <property type="term" value="F:DNA binding"/>
    <property type="evidence" value="ECO:0007669"/>
    <property type="project" value="UniProtKB-UniRule"/>
</dbReference>
<dbReference type="Gene3D" id="1.10.150.130">
    <property type="match status" value="1"/>
</dbReference>
<comment type="function">
    <text evidence="11">Site-specific tyrosine recombinase, which acts by catalyzing the cutting and rejoining of the recombining DNA molecules. The XerC-XerD complex is essential to convert dimers of the bacterial chromosome into monomers to permit their segregation at cell division. It also contributes to the segregational stability of plasmids.</text>
</comment>
<comment type="similarity">
    <text evidence="2 11">Belongs to the 'phage' integrase family. XerD subfamily.</text>
</comment>
<dbReference type="PROSITE" id="PS51900">
    <property type="entry name" value="CB"/>
    <property type="match status" value="1"/>
</dbReference>
<dbReference type="STRING" id="2718.CHUV0807_1473"/>
<dbReference type="Pfam" id="PF02899">
    <property type="entry name" value="Phage_int_SAM_1"/>
    <property type="match status" value="1"/>
</dbReference>
<dbReference type="GO" id="GO:0005737">
    <property type="term" value="C:cytoplasm"/>
    <property type="evidence" value="ECO:0007669"/>
    <property type="project" value="UniProtKB-SubCell"/>
</dbReference>
<evidence type="ECO:0000256" key="8">
    <source>
        <dbReference type="ARBA" id="ARBA00023125"/>
    </source>
</evidence>
<feature type="active site" evidence="11">
    <location>
        <position position="140"/>
    </location>
</feature>
<reference evidence="14 15" key="1">
    <citation type="submission" date="2009-08" db="EMBL/GenBank/DDBJ databases">
        <authorList>
            <person name="Qin X."/>
            <person name="Bachman B."/>
            <person name="Battles P."/>
            <person name="Bell A."/>
            <person name="Bess C."/>
            <person name="Bickham C."/>
            <person name="Chaboub L."/>
            <person name="Chen D."/>
            <person name="Coyle M."/>
            <person name="Deiros D.R."/>
            <person name="Dinh H."/>
            <person name="Forbes L."/>
            <person name="Fowler G."/>
            <person name="Francisco L."/>
            <person name="Fu Q."/>
            <person name="Gubbala S."/>
            <person name="Hale W."/>
            <person name="Han Y."/>
            <person name="Hemphill L."/>
            <person name="Highlander S.K."/>
            <person name="Hirani K."/>
            <person name="Hogues M."/>
            <person name="Jackson L."/>
            <person name="Jakkamsetti A."/>
            <person name="Javaid M."/>
            <person name="Jiang H."/>
            <person name="Korchina V."/>
            <person name="Kovar C."/>
            <person name="Lara F."/>
            <person name="Lee S."/>
            <person name="Mata R."/>
            <person name="Mathew T."/>
            <person name="Moen C."/>
            <person name="Morales K."/>
            <person name="Munidasa M."/>
            <person name="Nazareth L."/>
            <person name="Ngo R."/>
            <person name="Nguyen L."/>
            <person name="Okwuonu G."/>
            <person name="Ongeri F."/>
            <person name="Patil S."/>
            <person name="Petrosino J."/>
            <person name="Pham C."/>
            <person name="Pham P."/>
            <person name="Pu L.-L."/>
            <person name="Puazo M."/>
            <person name="Raj R."/>
            <person name="Reid J."/>
            <person name="Rouhana J."/>
            <person name="Saada N."/>
            <person name="Shang Y."/>
            <person name="Simmons D."/>
            <person name="Thornton R."/>
            <person name="Warren J."/>
            <person name="Weissenberger G."/>
            <person name="Zhang J."/>
            <person name="Zhang L."/>
            <person name="Zhou C."/>
            <person name="Zhu D."/>
            <person name="Muzny D."/>
            <person name="Worley K."/>
            <person name="Gibbs R."/>
        </authorList>
    </citation>
    <scope>NUCLEOTIDE SEQUENCE [LARGE SCALE GENOMIC DNA]</scope>
    <source>
        <strain evidence="15">ATCC 15826 / DSM 8339 / NCTC 10426 / 6573</strain>
    </source>
</reference>
<feature type="active site" evidence="11">
    <location>
        <position position="164"/>
    </location>
</feature>
<dbReference type="InterPro" id="IPR044068">
    <property type="entry name" value="CB"/>
</dbReference>
<dbReference type="InterPro" id="IPR002104">
    <property type="entry name" value="Integrase_catalytic"/>
</dbReference>
<dbReference type="RefSeq" id="WP_004139968.1">
    <property type="nucleotide sequence ID" value="NZ_GG694025.1"/>
</dbReference>
<dbReference type="EMBL" id="ACKY01000030">
    <property type="protein sequence ID" value="EEV89206.1"/>
    <property type="molecule type" value="Genomic_DNA"/>
</dbReference>
<keyword evidence="6 11" id="KW-0159">Chromosome partition</keyword>
<comment type="subunit">
    <text evidence="11">Forms a cyclic heterotetrameric complex composed of two molecules of XerC and two molecules of XerD.</text>
</comment>
<dbReference type="InterPro" id="IPR011932">
    <property type="entry name" value="Recomb_XerD"/>
</dbReference>
<dbReference type="SUPFAM" id="SSF56349">
    <property type="entry name" value="DNA breaking-rejoining enzymes"/>
    <property type="match status" value="1"/>
</dbReference>
<protein>
    <recommendedName>
        <fullName evidence="3 11">Tyrosine recombinase XerD</fullName>
    </recommendedName>
</protein>
<accession>C8N829</accession>
<dbReference type="AlphaFoldDB" id="C8N829"/>
<evidence type="ECO:0000256" key="3">
    <source>
        <dbReference type="ARBA" id="ARBA00015810"/>
    </source>
</evidence>
<organism evidence="14 15">
    <name type="scientific">Cardiobacterium hominis (strain ATCC 15826 / DSM 8339 / NCTC 10426 / 6573)</name>
    <dbReference type="NCBI Taxonomy" id="638300"/>
    <lineage>
        <taxon>Bacteria</taxon>
        <taxon>Pseudomonadati</taxon>
        <taxon>Pseudomonadota</taxon>
        <taxon>Gammaproteobacteria</taxon>
        <taxon>Cardiobacteriales</taxon>
        <taxon>Cardiobacteriaceae</taxon>
        <taxon>Cardiobacterium</taxon>
    </lineage>
</organism>
<dbReference type="InterPro" id="IPR010998">
    <property type="entry name" value="Integrase_recombinase_N"/>
</dbReference>
<keyword evidence="5 11" id="KW-0132">Cell division</keyword>
<dbReference type="InterPro" id="IPR050090">
    <property type="entry name" value="Tyrosine_recombinase_XerCD"/>
</dbReference>
<feature type="domain" description="Tyr recombinase" evidence="12">
    <location>
        <begin position="100"/>
        <end position="283"/>
    </location>
</feature>
<evidence type="ECO:0000256" key="10">
    <source>
        <dbReference type="ARBA" id="ARBA00023306"/>
    </source>
</evidence>
<evidence type="ECO:0000256" key="4">
    <source>
        <dbReference type="ARBA" id="ARBA00022490"/>
    </source>
</evidence>
<dbReference type="NCBIfam" id="NF001399">
    <property type="entry name" value="PRK00283.1"/>
    <property type="match status" value="1"/>
</dbReference>
<dbReference type="Gene3D" id="1.10.443.10">
    <property type="entry name" value="Intergrase catalytic core"/>
    <property type="match status" value="1"/>
</dbReference>
<evidence type="ECO:0000256" key="1">
    <source>
        <dbReference type="ARBA" id="ARBA00004496"/>
    </source>
</evidence>
<dbReference type="InterPro" id="IPR013762">
    <property type="entry name" value="Integrase-like_cat_sf"/>
</dbReference>
<dbReference type="GO" id="GO:0006313">
    <property type="term" value="P:DNA transposition"/>
    <property type="evidence" value="ECO:0007669"/>
    <property type="project" value="UniProtKB-UniRule"/>
</dbReference>
<feature type="active site" evidence="11">
    <location>
        <position position="238"/>
    </location>
</feature>
<proteinExistence type="inferred from homology"/>
<dbReference type="InterPro" id="IPR023009">
    <property type="entry name" value="Tyrosine_recombinase_XerC/XerD"/>
</dbReference>
<comment type="subcellular location">
    <subcellularLocation>
        <location evidence="1 11">Cytoplasm</location>
    </subcellularLocation>
</comment>
<keyword evidence="15" id="KW-1185">Reference proteome</keyword>
<dbReference type="PANTHER" id="PTHR30349:SF90">
    <property type="entry name" value="TYROSINE RECOMBINASE XERD"/>
    <property type="match status" value="1"/>
</dbReference>
<dbReference type="GO" id="GO:0009037">
    <property type="term" value="F:tyrosine-based site-specific recombinase activity"/>
    <property type="evidence" value="ECO:0007669"/>
    <property type="project" value="UniProtKB-UniRule"/>
</dbReference>
<dbReference type="Pfam" id="PF00589">
    <property type="entry name" value="Phage_integrase"/>
    <property type="match status" value="1"/>
</dbReference>
<keyword evidence="8 11" id="KW-0238">DNA-binding</keyword>
<dbReference type="InterPro" id="IPR004107">
    <property type="entry name" value="Integrase_SAM-like_N"/>
</dbReference>
<keyword evidence="4 11" id="KW-0963">Cytoplasm</keyword>
<dbReference type="HAMAP" id="MF_01808">
    <property type="entry name" value="Recomb_XerC_XerD"/>
    <property type="match status" value="1"/>
</dbReference>
<dbReference type="GeneID" id="84789672"/>
<evidence type="ECO:0000259" key="13">
    <source>
        <dbReference type="PROSITE" id="PS51900"/>
    </source>
</evidence>
<feature type="domain" description="Core-binding (CB)" evidence="13">
    <location>
        <begin position="1"/>
        <end position="79"/>
    </location>
</feature>
<evidence type="ECO:0000256" key="5">
    <source>
        <dbReference type="ARBA" id="ARBA00022618"/>
    </source>
</evidence>
<evidence type="ECO:0000313" key="15">
    <source>
        <dbReference type="Proteomes" id="UP000004870"/>
    </source>
</evidence>
<dbReference type="CDD" id="cd00798">
    <property type="entry name" value="INT_XerDC_C"/>
    <property type="match status" value="1"/>
</dbReference>
<keyword evidence="9 11" id="KW-0233">DNA recombination</keyword>
<evidence type="ECO:0000256" key="11">
    <source>
        <dbReference type="HAMAP-Rule" id="MF_01807"/>
    </source>
</evidence>
<comment type="caution">
    <text evidence="14">The sequence shown here is derived from an EMBL/GenBank/DDBJ whole genome shotgun (WGS) entry which is preliminary data.</text>
</comment>
<feature type="active site" description="O-(3'-phospho-DNA)-tyrosine intermediate" evidence="11">
    <location>
        <position position="270"/>
    </location>
</feature>
<dbReference type="GO" id="GO:0007059">
    <property type="term" value="P:chromosome segregation"/>
    <property type="evidence" value="ECO:0007669"/>
    <property type="project" value="UniProtKB-UniRule"/>
</dbReference>
<evidence type="ECO:0000313" key="14">
    <source>
        <dbReference type="EMBL" id="EEV89206.1"/>
    </source>
</evidence>
<keyword evidence="10 11" id="KW-0131">Cell cycle</keyword>
<feature type="active site" evidence="11">
    <location>
        <position position="261"/>
    </location>
</feature>
<keyword evidence="7 11" id="KW-0229">DNA integration</keyword>
<dbReference type="NCBIfam" id="TIGR02225">
    <property type="entry name" value="recomb_XerD"/>
    <property type="match status" value="1"/>
</dbReference>
<sequence length="289" mass="32185">MVIERFCEAMWLEAGLAEASVASYRRDLRLAERLCAKPLSDFSAADVQAVLAQLLDLQRKASSLARMRVSLRRFFAWMVEERLRADDPTVLLEAVRHEKPLPRSLSEAEVERLLAAPDLATPAGLRDAAMLELLYACGLRVSELVGLPLSAVFLQEAVLRVRGKGDKVRLVPMGEQAAEMVERYCREARPLLLEGRVSDVLFIAARGGAMNRRTFWKLIHDYAIAVGIRTAVSPHTLRHAFATHLVNHGADLRVVQMLLGHSNLSTTQIYTHVAEARLAKVFAAHHPRA</sequence>
<gene>
    <name evidence="11 14" type="primary">xerD</name>
    <name evidence="14" type="ORF">HMPREF0198_0656</name>
</gene>
<evidence type="ECO:0000256" key="6">
    <source>
        <dbReference type="ARBA" id="ARBA00022829"/>
    </source>
</evidence>
<evidence type="ECO:0000256" key="2">
    <source>
        <dbReference type="ARBA" id="ARBA00010450"/>
    </source>
</evidence>
<evidence type="ECO:0000256" key="9">
    <source>
        <dbReference type="ARBA" id="ARBA00023172"/>
    </source>
</evidence>
<dbReference type="HOGENOM" id="CLU_027562_9_0_6"/>
<dbReference type="HAMAP" id="MF_01807">
    <property type="entry name" value="Recomb_XerD"/>
    <property type="match status" value="1"/>
</dbReference>
<evidence type="ECO:0000259" key="12">
    <source>
        <dbReference type="PROSITE" id="PS51898"/>
    </source>
</evidence>
<feature type="active site" evidence="11">
    <location>
        <position position="235"/>
    </location>
</feature>
<dbReference type="InterPro" id="IPR011010">
    <property type="entry name" value="DNA_brk_join_enz"/>
</dbReference>